<dbReference type="EC" id="2.1.2.9" evidence="2"/>
<evidence type="ECO:0000259" key="5">
    <source>
        <dbReference type="Pfam" id="PF00551"/>
    </source>
</evidence>
<gene>
    <name evidence="7" type="ORF">FPCIR_11738</name>
</gene>
<dbReference type="SUPFAM" id="SSF53328">
    <property type="entry name" value="Formyltransferase"/>
    <property type="match status" value="1"/>
</dbReference>
<dbReference type="Pfam" id="PF00551">
    <property type="entry name" value="Formyl_trans_N"/>
    <property type="match status" value="1"/>
</dbReference>
<dbReference type="Gene3D" id="3.40.50.12230">
    <property type="match status" value="1"/>
</dbReference>
<dbReference type="AlphaFoldDB" id="A0A8H5KT37"/>
<dbReference type="InterPro" id="IPR041711">
    <property type="entry name" value="Met-tRNA-FMT_N"/>
</dbReference>
<feature type="domain" description="Formyl transferase C-terminal" evidence="6">
    <location>
        <begin position="229"/>
        <end position="338"/>
    </location>
</feature>
<accession>A0A8H5KT37</accession>
<keyword evidence="3 7" id="KW-0808">Transferase</keyword>
<reference evidence="7 8" key="1">
    <citation type="submission" date="2020-05" db="EMBL/GenBank/DDBJ databases">
        <title>Identification and distribution of gene clusters putatively required for synthesis of sphingolipid metabolism inhibitors in phylogenetically diverse species of the filamentous fungus Fusarium.</title>
        <authorList>
            <person name="Kim H.-S."/>
            <person name="Busman M."/>
            <person name="Brown D.W."/>
            <person name="Divon H."/>
            <person name="Uhlig S."/>
            <person name="Proctor R.H."/>
        </authorList>
    </citation>
    <scope>NUCLEOTIDE SEQUENCE [LARGE SCALE GENOMIC DNA]</scope>
    <source>
        <strain evidence="7 8">NRRL 36939</strain>
    </source>
</reference>
<dbReference type="EMBL" id="JAAOAS010000366">
    <property type="protein sequence ID" value="KAF5578081.1"/>
    <property type="molecule type" value="Genomic_DNA"/>
</dbReference>
<dbReference type="GO" id="GO:0005739">
    <property type="term" value="C:mitochondrion"/>
    <property type="evidence" value="ECO:0007669"/>
    <property type="project" value="TreeGrafter"/>
</dbReference>
<evidence type="ECO:0000313" key="7">
    <source>
        <dbReference type="EMBL" id="KAF5578081.1"/>
    </source>
</evidence>
<evidence type="ECO:0000256" key="3">
    <source>
        <dbReference type="ARBA" id="ARBA00022679"/>
    </source>
</evidence>
<dbReference type="PANTHER" id="PTHR11138">
    <property type="entry name" value="METHIONYL-TRNA FORMYLTRANSFERASE"/>
    <property type="match status" value="1"/>
</dbReference>
<evidence type="ECO:0000259" key="6">
    <source>
        <dbReference type="Pfam" id="PF02911"/>
    </source>
</evidence>
<name>A0A8H5KT37_9HYPO</name>
<protein>
    <recommendedName>
        <fullName evidence="2">methionyl-tRNA formyltransferase</fullName>
        <ecNumber evidence="2">2.1.2.9</ecNumber>
    </recommendedName>
</protein>
<evidence type="ECO:0000256" key="2">
    <source>
        <dbReference type="ARBA" id="ARBA00012261"/>
    </source>
</evidence>
<organism evidence="7 8">
    <name type="scientific">Fusarium pseudocircinatum</name>
    <dbReference type="NCBI Taxonomy" id="56676"/>
    <lineage>
        <taxon>Eukaryota</taxon>
        <taxon>Fungi</taxon>
        <taxon>Dikarya</taxon>
        <taxon>Ascomycota</taxon>
        <taxon>Pezizomycotina</taxon>
        <taxon>Sordariomycetes</taxon>
        <taxon>Hypocreomycetidae</taxon>
        <taxon>Hypocreales</taxon>
        <taxon>Nectriaceae</taxon>
        <taxon>Fusarium</taxon>
        <taxon>Fusarium fujikuroi species complex</taxon>
    </lineage>
</organism>
<feature type="domain" description="Formyl transferase N-terminal" evidence="5">
    <location>
        <begin position="95"/>
        <end position="198"/>
    </location>
</feature>
<keyword evidence="4" id="KW-0648">Protein biosynthesis</keyword>
<keyword evidence="8" id="KW-1185">Reference proteome</keyword>
<dbReference type="GO" id="GO:0004479">
    <property type="term" value="F:methionyl-tRNA formyltransferase activity"/>
    <property type="evidence" value="ECO:0007669"/>
    <property type="project" value="UniProtKB-EC"/>
</dbReference>
<dbReference type="Pfam" id="PF02911">
    <property type="entry name" value="Formyl_trans_C"/>
    <property type="match status" value="1"/>
</dbReference>
<evidence type="ECO:0000313" key="8">
    <source>
        <dbReference type="Proteomes" id="UP000546213"/>
    </source>
</evidence>
<comment type="similarity">
    <text evidence="1">Belongs to the Fmt family.</text>
</comment>
<dbReference type="InterPro" id="IPR005793">
    <property type="entry name" value="Formyl_trans_C"/>
</dbReference>
<comment type="caution">
    <text evidence="7">The sequence shown here is derived from an EMBL/GenBank/DDBJ whole genome shotgun (WGS) entry which is preliminary data.</text>
</comment>
<dbReference type="InterPro" id="IPR036477">
    <property type="entry name" value="Formyl_transf_N_sf"/>
</dbReference>
<dbReference type="InterPro" id="IPR002376">
    <property type="entry name" value="Formyl_transf_N"/>
</dbReference>
<dbReference type="Proteomes" id="UP000546213">
    <property type="component" value="Unassembled WGS sequence"/>
</dbReference>
<evidence type="ECO:0000256" key="4">
    <source>
        <dbReference type="ARBA" id="ARBA00022917"/>
    </source>
</evidence>
<proteinExistence type="inferred from homology"/>
<dbReference type="PANTHER" id="PTHR11138:SF5">
    <property type="entry name" value="METHIONYL-TRNA FORMYLTRANSFERASE, MITOCHONDRIAL"/>
    <property type="match status" value="1"/>
</dbReference>
<dbReference type="CDD" id="cd08646">
    <property type="entry name" value="FMT_core_Met-tRNA-FMT_N"/>
    <property type="match status" value="1"/>
</dbReference>
<sequence length="349" mass="38822">MILFTVAKSRSLFDVGIPRWRRLFSQNVTRKSPDPLRILFCGSDEFSCVSLEALHEEHRRNKNLVESLDVMVLPPRRTGRGFKTLREGWDLPEGTNLVIAVSFGLFVPPRILTSAKYGGLNVHPSLLPDLRGPAPIHHAILQGYDYTGISLQTLDDRTFDHGTVLSQTSRPGISIPPGCTVQELTSILAPIGAQILIQGLRDGVYVPPRQNAGWRAEELSDEQLVHAPKVTKADGRIKWTQWTGDDIVRRIRVLGSVWTHAINKKGDKKRLIFEDVETISSKDIGNHGAKVRLLEDTGFVLETPIWDQGDGSCAIRALDGSVIRVKKIKEEGKSQRDAMVGLRGYIADD</sequence>
<evidence type="ECO:0000256" key="1">
    <source>
        <dbReference type="ARBA" id="ARBA00010699"/>
    </source>
</evidence>
<dbReference type="OrthoDB" id="10268103at2759"/>